<dbReference type="CDD" id="cd01065">
    <property type="entry name" value="NAD_bind_Shikimate_DH"/>
    <property type="match status" value="1"/>
</dbReference>
<dbReference type="EMBL" id="KV454209">
    <property type="protein sequence ID" value="ODQ61055.1"/>
    <property type="molecule type" value="Genomic_DNA"/>
</dbReference>
<dbReference type="SUPFAM" id="SSF53223">
    <property type="entry name" value="Aminoacid dehydrogenase-like, N-terminal domain"/>
    <property type="match status" value="1"/>
</dbReference>
<feature type="domain" description="Shikimate dehydrogenase substrate binding N-terminal" evidence="1">
    <location>
        <begin position="25"/>
        <end position="105"/>
    </location>
</feature>
<proteinExistence type="predicted"/>
<protein>
    <recommendedName>
        <fullName evidence="1">Shikimate dehydrogenase substrate binding N-terminal domain-containing protein</fullName>
    </recommendedName>
</protein>
<dbReference type="SUPFAM" id="SSF51735">
    <property type="entry name" value="NAD(P)-binding Rossmann-fold domains"/>
    <property type="match status" value="1"/>
</dbReference>
<evidence type="ECO:0000259" key="1">
    <source>
        <dbReference type="Pfam" id="PF08501"/>
    </source>
</evidence>
<dbReference type="GO" id="GO:0009423">
    <property type="term" value="P:chorismate biosynthetic process"/>
    <property type="evidence" value="ECO:0007669"/>
    <property type="project" value="TreeGrafter"/>
</dbReference>
<dbReference type="Proteomes" id="UP000094112">
    <property type="component" value="Unassembled WGS sequence"/>
</dbReference>
<dbReference type="InterPro" id="IPR022893">
    <property type="entry name" value="Shikimate_DH_fam"/>
</dbReference>
<organism evidence="2 3">
    <name type="scientific">Wickerhamomyces anomalus (strain ATCC 58044 / CBS 1984 / NCYC 433 / NRRL Y-366-8)</name>
    <name type="common">Yeast</name>
    <name type="synonym">Hansenula anomala</name>
    <dbReference type="NCBI Taxonomy" id="683960"/>
    <lineage>
        <taxon>Eukaryota</taxon>
        <taxon>Fungi</taxon>
        <taxon>Dikarya</taxon>
        <taxon>Ascomycota</taxon>
        <taxon>Saccharomycotina</taxon>
        <taxon>Saccharomycetes</taxon>
        <taxon>Phaffomycetales</taxon>
        <taxon>Wickerhamomycetaceae</taxon>
        <taxon>Wickerhamomyces</taxon>
    </lineage>
</organism>
<dbReference type="PANTHER" id="PTHR21089:SF1">
    <property type="entry name" value="BIFUNCTIONAL 3-DEHYDROQUINATE DEHYDRATASE_SHIKIMATE DEHYDROGENASE, CHLOROPLASTIC"/>
    <property type="match status" value="1"/>
</dbReference>
<dbReference type="Gene3D" id="3.40.50.10860">
    <property type="entry name" value="Leucine Dehydrogenase, chain A, domain 1"/>
    <property type="match status" value="1"/>
</dbReference>
<evidence type="ECO:0000313" key="3">
    <source>
        <dbReference type="Proteomes" id="UP000094112"/>
    </source>
</evidence>
<gene>
    <name evidence="2" type="ORF">WICANDRAFT_61621</name>
</gene>
<reference evidence="2 3" key="1">
    <citation type="journal article" date="2016" name="Proc. Natl. Acad. Sci. U.S.A.">
        <title>Comparative genomics of biotechnologically important yeasts.</title>
        <authorList>
            <person name="Riley R."/>
            <person name="Haridas S."/>
            <person name="Wolfe K.H."/>
            <person name="Lopes M.R."/>
            <person name="Hittinger C.T."/>
            <person name="Goeker M."/>
            <person name="Salamov A.A."/>
            <person name="Wisecaver J.H."/>
            <person name="Long T.M."/>
            <person name="Calvey C.H."/>
            <person name="Aerts A.L."/>
            <person name="Barry K.W."/>
            <person name="Choi C."/>
            <person name="Clum A."/>
            <person name="Coughlan A.Y."/>
            <person name="Deshpande S."/>
            <person name="Douglass A.P."/>
            <person name="Hanson S.J."/>
            <person name="Klenk H.-P."/>
            <person name="LaButti K.M."/>
            <person name="Lapidus A."/>
            <person name="Lindquist E.A."/>
            <person name="Lipzen A.M."/>
            <person name="Meier-Kolthoff J.P."/>
            <person name="Ohm R.A."/>
            <person name="Otillar R.P."/>
            <person name="Pangilinan J.L."/>
            <person name="Peng Y."/>
            <person name="Rokas A."/>
            <person name="Rosa C.A."/>
            <person name="Scheuner C."/>
            <person name="Sibirny A.A."/>
            <person name="Slot J.C."/>
            <person name="Stielow J.B."/>
            <person name="Sun H."/>
            <person name="Kurtzman C.P."/>
            <person name="Blackwell M."/>
            <person name="Grigoriev I.V."/>
            <person name="Jeffries T.W."/>
        </authorList>
    </citation>
    <scope>NUCLEOTIDE SEQUENCE [LARGE SCALE GENOMIC DNA]</scope>
    <source>
        <strain evidence="3">ATCC 58044 / CBS 1984 / NCYC 433 / NRRL Y-366-8</strain>
    </source>
</reference>
<sequence>MTIDDETYTAPNFQALRKSNQTFYLFGEHISKSRAPFLHNTTFEKLGLDWEYKLFESSNFDDFNSKFQNESLIGSAVTMPNKVKATQHVDSLDDIGQGCGSVNTIYTRFHPKTGELVKIGTNTDTVGIKESFLQNYPAETQQLSSKPGLVYGGGGACRSAIFALYKLLKVPKIYIINRFKDEVEQVKQSMVENGFDGEIIHVENPQQAKLLEQPKLVVLTVPNFAPKTTEEILARETLDVFIKQVEPGIVLEMCYHPIIETQLYNDFVKAEWRVISGVEAMIYQGIAQQVLWTGYSLEEIPTKEIIKTLYGSIKEESKSV</sequence>
<dbReference type="Gene3D" id="3.40.50.720">
    <property type="entry name" value="NAD(P)-binding Rossmann-like Domain"/>
    <property type="match status" value="1"/>
</dbReference>
<dbReference type="GeneID" id="30200462"/>
<dbReference type="RefSeq" id="XP_019040262.1">
    <property type="nucleotide sequence ID" value="XM_019183216.1"/>
</dbReference>
<dbReference type="GO" id="GO:0004764">
    <property type="term" value="F:shikimate 3-dehydrogenase (NADP+) activity"/>
    <property type="evidence" value="ECO:0007669"/>
    <property type="project" value="InterPro"/>
</dbReference>
<dbReference type="OrthoDB" id="204377at2759"/>
<name>A0A1E3P6J4_WICAA</name>
<dbReference type="STRING" id="683960.A0A1E3P6J4"/>
<dbReference type="GO" id="GO:0019632">
    <property type="term" value="P:shikimate metabolic process"/>
    <property type="evidence" value="ECO:0007669"/>
    <property type="project" value="TreeGrafter"/>
</dbReference>
<dbReference type="PANTHER" id="PTHR21089">
    <property type="entry name" value="SHIKIMATE DEHYDROGENASE"/>
    <property type="match status" value="1"/>
</dbReference>
<evidence type="ECO:0000313" key="2">
    <source>
        <dbReference type="EMBL" id="ODQ61055.1"/>
    </source>
</evidence>
<dbReference type="InterPro" id="IPR046346">
    <property type="entry name" value="Aminoacid_DH-like_N_sf"/>
</dbReference>
<dbReference type="InterPro" id="IPR013708">
    <property type="entry name" value="Shikimate_DH-bd_N"/>
</dbReference>
<dbReference type="InterPro" id="IPR036291">
    <property type="entry name" value="NAD(P)-bd_dom_sf"/>
</dbReference>
<keyword evidence="3" id="KW-1185">Reference proteome</keyword>
<dbReference type="Pfam" id="PF08501">
    <property type="entry name" value="Shikimate_dh_N"/>
    <property type="match status" value="1"/>
</dbReference>
<dbReference type="AlphaFoldDB" id="A0A1E3P6J4"/>
<accession>A0A1E3P6J4</accession>